<dbReference type="Proteomes" id="UP001460072">
    <property type="component" value="Unassembled WGS sequence"/>
</dbReference>
<feature type="transmembrane region" description="Helical" evidence="1">
    <location>
        <begin position="194"/>
        <end position="215"/>
    </location>
</feature>
<evidence type="ECO:0000313" key="2">
    <source>
        <dbReference type="EMBL" id="MEM0542586.1"/>
    </source>
</evidence>
<feature type="transmembrane region" description="Helical" evidence="1">
    <location>
        <begin position="135"/>
        <end position="158"/>
    </location>
</feature>
<keyword evidence="1" id="KW-1133">Transmembrane helix</keyword>
<dbReference type="PANTHER" id="PTHR39419:SF1">
    <property type="entry name" value="SLL0814 PROTEIN"/>
    <property type="match status" value="1"/>
</dbReference>
<dbReference type="PANTHER" id="PTHR39419">
    <property type="entry name" value="SLL0814 PROTEIN"/>
    <property type="match status" value="1"/>
</dbReference>
<proteinExistence type="predicted"/>
<evidence type="ECO:0000313" key="3">
    <source>
        <dbReference type="Proteomes" id="UP001460072"/>
    </source>
</evidence>
<feature type="transmembrane region" description="Helical" evidence="1">
    <location>
        <begin position="106"/>
        <end position="123"/>
    </location>
</feature>
<feature type="transmembrane region" description="Helical" evidence="1">
    <location>
        <begin position="170"/>
        <end position="187"/>
    </location>
</feature>
<accession>A0ABU9N5T0</accession>
<name>A0ABU9N5T0_9FLAO</name>
<protein>
    <submittedName>
        <fullName evidence="2">Carotenoid biosynthesis protein</fullName>
    </submittedName>
</protein>
<gene>
    <name evidence="2" type="ORF">WFZ85_08145</name>
</gene>
<dbReference type="InterPro" id="IPR007354">
    <property type="entry name" value="CruF-like"/>
</dbReference>
<evidence type="ECO:0000256" key="1">
    <source>
        <dbReference type="SAM" id="Phobius"/>
    </source>
</evidence>
<sequence length="216" mass="24700">MLDTLKKYKFSISIMLLIAFYVSGLIGILSNSQTIDFLSLTPLNLIVNMALLLVNHENGNLKQWFIFLFIGVMGFLVELVGVNTGVIFGEYTYGETLGWKFVETPLIIGVNWIMLTYAVVYTVGNRVNNTILKALICATILVALDFLIEPVAIAYDFWTWKNISIPIKNYIAWFCIGFVFCYVLSYFKKETKNSLAPFLLLLQFIFFGIFNFALWK</sequence>
<reference evidence="2 3" key="1">
    <citation type="submission" date="2024-03" db="EMBL/GenBank/DDBJ databases">
        <title>Two novel species of the genus Flavobacterium exhibiting potentially degradation of complex polysaccharides.</title>
        <authorList>
            <person name="Lian X."/>
        </authorList>
    </citation>
    <scope>NUCLEOTIDE SEQUENCE [LARGE SCALE GENOMIC DNA]</scope>
    <source>
        <strain evidence="3">j3</strain>
    </source>
</reference>
<feature type="transmembrane region" description="Helical" evidence="1">
    <location>
        <begin position="12"/>
        <end position="29"/>
    </location>
</feature>
<keyword evidence="1" id="KW-0472">Membrane</keyword>
<organism evidence="2 3">
    <name type="scientific">Flavobacterium aureirubrum</name>
    <dbReference type="NCBI Taxonomy" id="3133147"/>
    <lineage>
        <taxon>Bacteria</taxon>
        <taxon>Pseudomonadati</taxon>
        <taxon>Bacteroidota</taxon>
        <taxon>Flavobacteriia</taxon>
        <taxon>Flavobacteriales</taxon>
        <taxon>Flavobacteriaceae</taxon>
        <taxon>Flavobacterium</taxon>
    </lineage>
</organism>
<feature type="transmembrane region" description="Helical" evidence="1">
    <location>
        <begin position="66"/>
        <end position="86"/>
    </location>
</feature>
<dbReference type="Pfam" id="PF04240">
    <property type="entry name" value="Caroten_synth"/>
    <property type="match status" value="1"/>
</dbReference>
<keyword evidence="1" id="KW-0812">Transmembrane</keyword>
<dbReference type="RefSeq" id="WP_342695792.1">
    <property type="nucleotide sequence ID" value="NZ_JBCGDO010000008.1"/>
</dbReference>
<comment type="caution">
    <text evidence="2">The sequence shown here is derived from an EMBL/GenBank/DDBJ whole genome shotgun (WGS) entry which is preliminary data.</text>
</comment>
<dbReference type="EMBL" id="JBCGDO010000008">
    <property type="protein sequence ID" value="MEM0542586.1"/>
    <property type="molecule type" value="Genomic_DNA"/>
</dbReference>
<keyword evidence="3" id="KW-1185">Reference proteome</keyword>
<feature type="transmembrane region" description="Helical" evidence="1">
    <location>
        <begin position="35"/>
        <end position="54"/>
    </location>
</feature>